<organism evidence="7 8">
    <name type="scientific">Flavobacterium algoritolerans</name>
    <dbReference type="NCBI Taxonomy" id="3041254"/>
    <lineage>
        <taxon>Bacteria</taxon>
        <taxon>Pseudomonadati</taxon>
        <taxon>Bacteroidota</taxon>
        <taxon>Flavobacteriia</taxon>
        <taxon>Flavobacteriales</taxon>
        <taxon>Flavobacteriaceae</taxon>
        <taxon>Flavobacterium</taxon>
    </lineage>
</organism>
<comment type="similarity">
    <text evidence="2">Belongs to the archaeal/bacterial/fungal opsin family.</text>
</comment>
<proteinExistence type="inferred from homology"/>
<dbReference type="EMBL" id="JASCRZ010000024">
    <property type="protein sequence ID" value="MDI5896411.1"/>
    <property type="molecule type" value="Genomic_DNA"/>
</dbReference>
<name>A0ABT6VEQ3_9FLAO</name>
<keyword evidence="3 6" id="KW-0812">Transmembrane</keyword>
<evidence type="ECO:0000256" key="6">
    <source>
        <dbReference type="SAM" id="Phobius"/>
    </source>
</evidence>
<comment type="caution">
    <text evidence="7">The sequence shown here is derived from an EMBL/GenBank/DDBJ whole genome shotgun (WGS) entry which is preliminary data.</text>
</comment>
<sequence length="314" mass="34775">MAYIDLELVKRGGNRAIEINPPTGADFHITEHGSAWLWSAFCVFIVIGLVIIGLMFRKPANERVFYFTSILPTMFMALAYFTMASDLGWAPIRAEFNHVKTDTQSEFPGYRQVFYAKYIGWFLSFPFHVINLGFLSRTPWGQIAFNVCFTEMYVVMLLIASLVSSTYKWGFYVLAIGALIFVTVSTFVTSGRLADKVGKDCHAYFHIAAGILTVLWFIYPICFGVSEGGNDLQPDSETIFYGVLDVVVFGFYSLAFLLATNDFTLERLGLLTPEFEVIPHEKSGLSVAGRASGETAVSRSASGVTSPSAASPRP</sequence>
<evidence type="ECO:0000256" key="4">
    <source>
        <dbReference type="ARBA" id="ARBA00022989"/>
    </source>
</evidence>
<dbReference type="Gene3D" id="1.20.1070.10">
    <property type="entry name" value="Rhodopsin 7-helix transmembrane proteins"/>
    <property type="match status" value="1"/>
</dbReference>
<evidence type="ECO:0000313" key="7">
    <source>
        <dbReference type="EMBL" id="MDI5896411.1"/>
    </source>
</evidence>
<feature type="transmembrane region" description="Helical" evidence="6">
    <location>
        <begin position="118"/>
        <end position="136"/>
    </location>
</feature>
<comment type="subcellular location">
    <subcellularLocation>
        <location evidence="1">Membrane</location>
        <topology evidence="1">Multi-pass membrane protein</topology>
    </subcellularLocation>
</comment>
<dbReference type="Proteomes" id="UP001243403">
    <property type="component" value="Unassembled WGS sequence"/>
</dbReference>
<dbReference type="Pfam" id="PF01036">
    <property type="entry name" value="Bac_rhodopsin"/>
    <property type="match status" value="1"/>
</dbReference>
<evidence type="ECO:0000256" key="1">
    <source>
        <dbReference type="ARBA" id="ARBA00004141"/>
    </source>
</evidence>
<feature type="transmembrane region" description="Helical" evidence="6">
    <location>
        <begin position="239"/>
        <end position="259"/>
    </location>
</feature>
<feature type="transmembrane region" description="Helical" evidence="6">
    <location>
        <begin position="201"/>
        <end position="219"/>
    </location>
</feature>
<dbReference type="InterPro" id="IPR043476">
    <property type="entry name" value="Yro2-like_7TM"/>
</dbReference>
<feature type="transmembrane region" description="Helical" evidence="6">
    <location>
        <begin position="169"/>
        <end position="189"/>
    </location>
</feature>
<gene>
    <name evidence="7" type="ORF">QLS65_16105</name>
</gene>
<dbReference type="SMART" id="SM01021">
    <property type="entry name" value="Bac_rhodopsin"/>
    <property type="match status" value="1"/>
</dbReference>
<keyword evidence="5 6" id="KW-0472">Membrane</keyword>
<evidence type="ECO:0000313" key="8">
    <source>
        <dbReference type="Proteomes" id="UP001243403"/>
    </source>
</evidence>
<dbReference type="PRINTS" id="PR00251">
    <property type="entry name" value="BACTRLOPSIN"/>
</dbReference>
<protein>
    <submittedName>
        <fullName evidence="7">Opsin family protein</fullName>
    </submittedName>
</protein>
<accession>A0ABT6VEQ3</accession>
<evidence type="ECO:0000256" key="3">
    <source>
        <dbReference type="ARBA" id="ARBA00022692"/>
    </source>
</evidence>
<dbReference type="InterPro" id="IPR001425">
    <property type="entry name" value="Arc/bac/fun_rhodopsins"/>
</dbReference>
<dbReference type="PANTHER" id="PTHR28286:SF1">
    <property type="entry name" value="30 KDA HEAT SHOCK PROTEIN-RELATED"/>
    <property type="match status" value="1"/>
</dbReference>
<dbReference type="CDD" id="cd15239">
    <property type="entry name" value="7tm_YRO2_fungal-like"/>
    <property type="match status" value="1"/>
</dbReference>
<feature type="transmembrane region" description="Helical" evidence="6">
    <location>
        <begin position="35"/>
        <end position="57"/>
    </location>
</feature>
<feature type="transmembrane region" description="Helical" evidence="6">
    <location>
        <begin position="64"/>
        <end position="83"/>
    </location>
</feature>
<reference evidence="7 8" key="1">
    <citation type="submission" date="2023-04" db="EMBL/GenBank/DDBJ databases">
        <title>Two novel species of Flavobacterium.</title>
        <authorList>
            <person name="Liu Q."/>
            <person name="Xin Y.-H."/>
        </authorList>
    </citation>
    <scope>NUCLEOTIDE SEQUENCE [LARGE SCALE GENOMIC DNA]</scope>
    <source>
        <strain evidence="7 8">LB1P51</strain>
    </source>
</reference>
<evidence type="ECO:0000256" key="5">
    <source>
        <dbReference type="ARBA" id="ARBA00023136"/>
    </source>
</evidence>
<dbReference type="PANTHER" id="PTHR28286">
    <property type="match status" value="1"/>
</dbReference>
<feature type="transmembrane region" description="Helical" evidence="6">
    <location>
        <begin position="143"/>
        <end position="163"/>
    </location>
</feature>
<dbReference type="SUPFAM" id="SSF81321">
    <property type="entry name" value="Family A G protein-coupled receptor-like"/>
    <property type="match status" value="1"/>
</dbReference>
<keyword evidence="4 6" id="KW-1133">Transmembrane helix</keyword>
<keyword evidence="8" id="KW-1185">Reference proteome</keyword>
<evidence type="ECO:0000256" key="2">
    <source>
        <dbReference type="ARBA" id="ARBA00008130"/>
    </source>
</evidence>